<protein>
    <submittedName>
        <fullName evidence="2">Mos1 transposase HTH domain-containing protein</fullName>
    </submittedName>
</protein>
<gene>
    <name evidence="2" type="ORF">CELE_Y47H9C.12</name>
    <name evidence="2 4" type="ORF">Y47H9C.12</name>
</gene>
<dbReference type="UCSC" id="Y47H9C.12">
    <property type="organism name" value="c. elegans"/>
</dbReference>
<dbReference type="PIR" id="T26975">
    <property type="entry name" value="T26975"/>
</dbReference>
<dbReference type="PhylomeDB" id="Q9XWD3"/>
<dbReference type="Pfam" id="PF17906">
    <property type="entry name" value="HTH_48"/>
    <property type="match status" value="1"/>
</dbReference>
<evidence type="ECO:0000313" key="2">
    <source>
        <dbReference type="EMBL" id="CAA21742.1"/>
    </source>
</evidence>
<keyword evidence="3" id="KW-1185">Reference proteome</keyword>
<dbReference type="AlphaFoldDB" id="Q9XWD3"/>
<dbReference type="InParanoid" id="Q9XWD3"/>
<dbReference type="GeneID" id="190003"/>
<dbReference type="Proteomes" id="UP000001940">
    <property type="component" value="Chromosome I"/>
</dbReference>
<name>Q9XWD3_CAEEL</name>
<dbReference type="HOGENOM" id="CLU_2724504_0_0_1"/>
<dbReference type="RefSeq" id="NP_493016.1">
    <property type="nucleotide sequence ID" value="NM_060615.1"/>
</dbReference>
<reference evidence="2 3" key="1">
    <citation type="journal article" date="1998" name="Science">
        <title>Genome sequence of the nematode C. elegans: a platform for investigating biology.</title>
        <authorList>
            <consortium name="The C. elegans sequencing consortium"/>
            <person name="Sulson J.E."/>
            <person name="Waterston R."/>
        </authorList>
    </citation>
    <scope>NUCLEOTIDE SEQUENCE [LARGE SCALE GENOMIC DNA]</scope>
    <source>
        <strain evidence="2 3">Bristol N2</strain>
    </source>
</reference>
<evidence type="ECO:0000313" key="4">
    <source>
        <dbReference type="WormBase" id="Y47H9C.12"/>
    </source>
</evidence>
<dbReference type="AGR" id="WB:WBGene00012955"/>
<dbReference type="InterPro" id="IPR041426">
    <property type="entry name" value="Mos1_HTH"/>
</dbReference>
<evidence type="ECO:0000313" key="3">
    <source>
        <dbReference type="Proteomes" id="UP000001940"/>
    </source>
</evidence>
<proteinExistence type="predicted"/>
<feature type="domain" description="Mos1 transposase HTH" evidence="1">
    <location>
        <begin position="34"/>
        <end position="72"/>
    </location>
</feature>
<dbReference type="CTD" id="190003"/>
<accession>Q9XWD3</accession>
<dbReference type="PaxDb" id="6239-Y47H9C.12"/>
<dbReference type="Bgee" id="WBGene00012955">
    <property type="expression patterns" value="Expressed in adult organism and 2 other cell types or tissues"/>
</dbReference>
<organism evidence="2 3">
    <name type="scientific">Caenorhabditis elegans</name>
    <dbReference type="NCBI Taxonomy" id="6239"/>
    <lineage>
        <taxon>Eukaryota</taxon>
        <taxon>Metazoa</taxon>
        <taxon>Ecdysozoa</taxon>
        <taxon>Nematoda</taxon>
        <taxon>Chromadorea</taxon>
        <taxon>Rhabditida</taxon>
        <taxon>Rhabditina</taxon>
        <taxon>Rhabditomorpha</taxon>
        <taxon>Rhabditoidea</taxon>
        <taxon>Rhabditidae</taxon>
        <taxon>Peloderinae</taxon>
        <taxon>Caenorhabditis</taxon>
    </lineage>
</organism>
<dbReference type="SMR" id="Q9XWD3"/>
<sequence length="72" mass="8379">MSAARSRRNGKSKEMEDLIEKKRIQKTILLRNSKIATRAFILSLYLQKIPVLKAYDTFCGVLGDDLMEYREI</sequence>
<dbReference type="WormBase" id="Y47H9C.12">
    <property type="protein sequence ID" value="CE20272"/>
    <property type="gene ID" value="WBGene00012955"/>
</dbReference>
<evidence type="ECO:0000259" key="1">
    <source>
        <dbReference type="Pfam" id="PF17906"/>
    </source>
</evidence>
<dbReference type="KEGG" id="cel:CELE_Y47H9C.12"/>
<dbReference type="EMBL" id="BX284601">
    <property type="protein sequence ID" value="CAA21742.1"/>
    <property type="molecule type" value="Genomic_DNA"/>
</dbReference>